<evidence type="ECO:0000313" key="14">
    <source>
        <dbReference type="EMBL" id="TCU88669.1"/>
    </source>
</evidence>
<evidence type="ECO:0000256" key="8">
    <source>
        <dbReference type="ARBA" id="ARBA00048543"/>
    </source>
</evidence>
<dbReference type="InterPro" id="IPR013512">
    <property type="entry name" value="DXP_reductoisomerase_N"/>
</dbReference>
<feature type="binding site" evidence="9">
    <location>
        <position position="29"/>
    </location>
    <ligand>
        <name>NADPH</name>
        <dbReference type="ChEBI" id="CHEBI:57783"/>
    </ligand>
</feature>
<feature type="binding site" evidence="9">
    <location>
        <position position="250"/>
    </location>
    <ligand>
        <name>1-deoxy-D-xylulose 5-phosphate</name>
        <dbReference type="ChEBI" id="CHEBI:57792"/>
    </ligand>
</feature>
<feature type="binding site" evidence="9">
    <location>
        <position position="171"/>
    </location>
    <ligand>
        <name>1-deoxy-D-xylulose 5-phosphate</name>
        <dbReference type="ChEBI" id="CHEBI:57792"/>
    </ligand>
</feature>
<evidence type="ECO:0000256" key="2">
    <source>
        <dbReference type="ARBA" id="ARBA00006825"/>
    </source>
</evidence>
<evidence type="ECO:0000256" key="6">
    <source>
        <dbReference type="ARBA" id="ARBA00023211"/>
    </source>
</evidence>
<reference evidence="14 16" key="2">
    <citation type="submission" date="2019-03" db="EMBL/GenBank/DDBJ databases">
        <title>Genomic Encyclopedia of Type Strains, Phase IV (KMG-IV): sequencing the most valuable type-strain genomes for metagenomic binning, comparative biology and taxonomic classification.</title>
        <authorList>
            <person name="Goeker M."/>
        </authorList>
    </citation>
    <scope>NUCLEOTIDE SEQUENCE [LARGE SCALE GENOMIC DNA]</scope>
    <source>
        <strain evidence="14 16">DSM 3764</strain>
    </source>
</reference>
<dbReference type="PANTHER" id="PTHR30525:SF0">
    <property type="entry name" value="1-DEOXY-D-XYLULOSE 5-PHOSPHATE REDUCTOISOMERASE, CHLOROPLASTIC"/>
    <property type="match status" value="1"/>
</dbReference>
<dbReference type="GO" id="GO:0016853">
    <property type="term" value="F:isomerase activity"/>
    <property type="evidence" value="ECO:0007669"/>
    <property type="project" value="UniProtKB-KW"/>
</dbReference>
<dbReference type="Gene3D" id="1.10.1740.10">
    <property type="match status" value="1"/>
</dbReference>
<dbReference type="NCBIfam" id="NF003938">
    <property type="entry name" value="PRK05447.1-1"/>
    <property type="match status" value="1"/>
</dbReference>
<dbReference type="SUPFAM" id="SSF55347">
    <property type="entry name" value="Glyceraldehyde-3-phosphate dehydrogenase-like, C-terminal domain"/>
    <property type="match status" value="1"/>
</dbReference>
<feature type="binding site" evidence="9">
    <location>
        <position position="171"/>
    </location>
    <ligand>
        <name>Mn(2+)</name>
        <dbReference type="ChEBI" id="CHEBI:29035"/>
    </ligand>
</feature>
<dbReference type="GO" id="GO:0030145">
    <property type="term" value="F:manganese ion binding"/>
    <property type="evidence" value="ECO:0007669"/>
    <property type="project" value="TreeGrafter"/>
</dbReference>
<keyword evidence="7 9" id="KW-0414">Isoprene biosynthesis</keyword>
<comment type="caution">
    <text evidence="9">Lacks conserved residue(s) required for the propagation of feature annotation.</text>
</comment>
<comment type="catalytic activity">
    <reaction evidence="8">
        <text>2-C-methyl-D-erythritol 4-phosphate + NADP(+) = 1-deoxy-D-xylulose 5-phosphate + NADPH + H(+)</text>
        <dbReference type="Rhea" id="RHEA:13717"/>
        <dbReference type="ChEBI" id="CHEBI:15378"/>
        <dbReference type="ChEBI" id="CHEBI:57783"/>
        <dbReference type="ChEBI" id="CHEBI:57792"/>
        <dbReference type="ChEBI" id="CHEBI:58262"/>
        <dbReference type="ChEBI" id="CHEBI:58349"/>
        <dbReference type="EC" id="1.1.1.267"/>
    </reaction>
    <physiologicalReaction direction="right-to-left" evidence="8">
        <dbReference type="Rhea" id="RHEA:13719"/>
    </physiologicalReaction>
</comment>
<protein>
    <recommendedName>
        <fullName evidence="9">1-deoxy-D-xylulose 5-phosphate reductoisomerase</fullName>
        <shortName evidence="9">DXP reductoisomerase</shortName>
        <ecNumber evidence="9">1.1.1.267</ecNumber>
    </recommendedName>
    <alternativeName>
        <fullName evidence="9">1-deoxyxylulose-5-phosphate reductoisomerase</fullName>
    </alternativeName>
    <alternativeName>
        <fullName evidence="9">2-C-methyl-D-erythritol 4-phosphate synthase</fullName>
    </alternativeName>
</protein>
<dbReference type="Proteomes" id="UP000255108">
    <property type="component" value="Unassembled WGS sequence"/>
</dbReference>
<dbReference type="GO" id="GO:0051484">
    <property type="term" value="P:isopentenyl diphosphate biosynthetic process, methylerythritol 4-phosphate pathway involved in terpenoid biosynthetic process"/>
    <property type="evidence" value="ECO:0007669"/>
    <property type="project" value="TreeGrafter"/>
</dbReference>
<dbReference type="EMBL" id="UGHR01000001">
    <property type="protein sequence ID" value="STQ91260.1"/>
    <property type="molecule type" value="Genomic_DNA"/>
</dbReference>
<dbReference type="HAMAP" id="MF_00183">
    <property type="entry name" value="DXP_reductoisom"/>
    <property type="match status" value="1"/>
</dbReference>
<keyword evidence="3 9" id="KW-0479">Metal-binding</keyword>
<evidence type="ECO:0000313" key="16">
    <source>
        <dbReference type="Proteomes" id="UP000295794"/>
    </source>
</evidence>
<evidence type="ECO:0000313" key="15">
    <source>
        <dbReference type="Proteomes" id="UP000255108"/>
    </source>
</evidence>
<dbReference type="InterPro" id="IPR036291">
    <property type="entry name" value="NAD(P)-bd_dom_sf"/>
</dbReference>
<feature type="binding site" evidence="9">
    <location>
        <position position="241"/>
    </location>
    <ligand>
        <name>1-deoxy-D-xylulose 5-phosphate</name>
        <dbReference type="ChEBI" id="CHEBI:57792"/>
    </ligand>
</feature>
<feature type="domain" description="1-deoxy-D-xylulose 5-phosphate reductoisomerase N-terminal" evidence="10">
    <location>
        <begin position="23"/>
        <end position="151"/>
    </location>
</feature>
<feature type="domain" description="1-deoxy-D-xylulose 5-phosphate reductoisomerase C-terminal" evidence="11">
    <location>
        <begin position="165"/>
        <end position="258"/>
    </location>
</feature>
<dbReference type="SUPFAM" id="SSF69055">
    <property type="entry name" value="1-deoxy-D-xylulose-5-phosphate reductoisomerase, C-terminal domain"/>
    <property type="match status" value="1"/>
</dbReference>
<keyword evidence="5 9" id="KW-0560">Oxidoreductase</keyword>
<sequence>MAQVFFGQIKAQGHIIMSSLQKITILGSTGSIGVNTLDVIARHPERYQVFALTGASQLEKLAQQCVQFKPRFAVVLDAASAQTLAALLKERGSATEVLWGVSALSDVATAADVDAVMAAIVGAAGMQPTLDAARAGKRILLANKETLVLAGSLFMDAVRESGAALLPIDSEHNAIFQVLPGAYRENPYASCLQDAGVKRILLTASGGPFRTMAHEALHHVSPEQACKHPNWSMGRKISVDSASLMNKGLEVIEARWLFNAPEKNDISVVVHPQSVVHSMVEYMDGSVLAQLGNPDMRTPIAYGMAYPERIDAGVKSLDFFSVGRLDFEAPDLQRFPCLQLAFDALAAGSAAPAILNAANEVAVEGFLNNALRFTDIPRLIEAVLGQCTHRASAESLEALLSADEMARAAARQWLQSHPLC</sequence>
<keyword evidence="16" id="KW-1185">Reference proteome</keyword>
<dbReference type="GO" id="GO:0030604">
    <property type="term" value="F:1-deoxy-D-xylulose-5-phosphate reductoisomerase activity"/>
    <property type="evidence" value="ECO:0007669"/>
    <property type="project" value="UniProtKB-UniRule"/>
</dbReference>
<feature type="binding site" evidence="9">
    <location>
        <position position="143"/>
    </location>
    <ligand>
        <name>NADPH</name>
        <dbReference type="ChEBI" id="CHEBI:57783"/>
    </ligand>
</feature>
<feature type="binding site" evidence="9">
    <location>
        <position position="234"/>
    </location>
    <ligand>
        <name>NADPH</name>
        <dbReference type="ChEBI" id="CHEBI:57783"/>
    </ligand>
</feature>
<dbReference type="Pfam" id="PF08436">
    <property type="entry name" value="DXP_redisom_C"/>
    <property type="match status" value="1"/>
</dbReference>
<dbReference type="Pfam" id="PF02670">
    <property type="entry name" value="DXP_reductoisom"/>
    <property type="match status" value="1"/>
</dbReference>
<dbReference type="InterPro" id="IPR003821">
    <property type="entry name" value="DXP_reductoisomerase"/>
</dbReference>
<feature type="binding site" evidence="9">
    <location>
        <position position="247"/>
    </location>
    <ligand>
        <name>1-deoxy-D-xylulose 5-phosphate</name>
        <dbReference type="ChEBI" id="CHEBI:57792"/>
    </ligand>
</feature>
<feature type="binding site" evidence="9">
    <location>
        <position position="228"/>
    </location>
    <ligand>
        <name>1-deoxy-D-xylulose 5-phosphate</name>
        <dbReference type="ChEBI" id="CHEBI:57792"/>
    </ligand>
</feature>
<feature type="binding site" evidence="9">
    <location>
        <position position="32"/>
    </location>
    <ligand>
        <name>NADPH</name>
        <dbReference type="ChEBI" id="CHEBI:57783"/>
    </ligand>
</feature>
<feature type="binding site" evidence="9">
    <location>
        <position position="250"/>
    </location>
    <ligand>
        <name>Mn(2+)</name>
        <dbReference type="ChEBI" id="CHEBI:29035"/>
    </ligand>
</feature>
<evidence type="ECO:0000256" key="1">
    <source>
        <dbReference type="ARBA" id="ARBA00005094"/>
    </source>
</evidence>
<comment type="pathway">
    <text evidence="1 9">Isoprenoid biosynthesis; isopentenyl diphosphate biosynthesis via DXP pathway; isopentenyl diphosphate from 1-deoxy-D-xylulose 5-phosphate: step 1/6.</text>
</comment>
<dbReference type="PIRSF" id="PIRSF006205">
    <property type="entry name" value="Dxp_reductismrs"/>
    <property type="match status" value="1"/>
</dbReference>
<feature type="binding site" evidence="9">
    <location>
        <position position="246"/>
    </location>
    <ligand>
        <name>1-deoxy-D-xylulose 5-phosphate</name>
        <dbReference type="ChEBI" id="CHEBI:57792"/>
    </ligand>
</feature>
<dbReference type="Pfam" id="PF13288">
    <property type="entry name" value="DXPR_C"/>
    <property type="match status" value="1"/>
</dbReference>
<feature type="binding site" evidence="9">
    <location>
        <position position="30"/>
    </location>
    <ligand>
        <name>NADPH</name>
        <dbReference type="ChEBI" id="CHEBI:57783"/>
    </ligand>
</feature>
<organism evidence="13 15">
    <name type="scientific">Iodobacter fluviatilis</name>
    <dbReference type="NCBI Taxonomy" id="537"/>
    <lineage>
        <taxon>Bacteria</taxon>
        <taxon>Pseudomonadati</taxon>
        <taxon>Pseudomonadota</taxon>
        <taxon>Betaproteobacteria</taxon>
        <taxon>Neisseriales</taxon>
        <taxon>Chitinibacteraceae</taxon>
        <taxon>Iodobacter</taxon>
    </lineage>
</organism>
<feature type="binding site" evidence="9">
    <location>
        <position position="55"/>
    </location>
    <ligand>
        <name>NADPH</name>
        <dbReference type="ChEBI" id="CHEBI:57783"/>
    </ligand>
</feature>
<feature type="binding site" evidence="9">
    <location>
        <position position="145"/>
    </location>
    <ligand>
        <name>NADPH</name>
        <dbReference type="ChEBI" id="CHEBI:57783"/>
    </ligand>
</feature>
<reference evidence="13 15" key="1">
    <citation type="submission" date="2018-06" db="EMBL/GenBank/DDBJ databases">
        <authorList>
            <consortium name="Pathogen Informatics"/>
            <person name="Doyle S."/>
        </authorList>
    </citation>
    <scope>NUCLEOTIDE SEQUENCE [LARGE SCALE GENOMIC DNA]</scope>
    <source>
        <strain evidence="13 15">NCTC11159</strain>
    </source>
</reference>
<dbReference type="EMBL" id="SMBT01000003">
    <property type="protein sequence ID" value="TCU88669.1"/>
    <property type="molecule type" value="Genomic_DNA"/>
</dbReference>
<keyword evidence="9" id="KW-0460">Magnesium</keyword>
<gene>
    <name evidence="9 13" type="primary">dxr</name>
    <name evidence="14" type="ORF">EV682_103253</name>
    <name evidence="13" type="ORF">NCTC11159_02332</name>
</gene>
<comment type="cofactor">
    <cofactor evidence="9">
        <name>Mg(2+)</name>
        <dbReference type="ChEBI" id="CHEBI:18420"/>
    </cofactor>
    <cofactor evidence="9">
        <name>Mn(2+)</name>
        <dbReference type="ChEBI" id="CHEBI:29035"/>
    </cofactor>
</comment>
<dbReference type="PANTHER" id="PTHR30525">
    <property type="entry name" value="1-DEOXY-D-XYLULOSE 5-PHOSPHATE REDUCTOISOMERASE"/>
    <property type="match status" value="1"/>
</dbReference>
<dbReference type="EC" id="1.1.1.267" evidence="9"/>
<feature type="binding site" evidence="9">
    <location>
        <position position="170"/>
    </location>
    <ligand>
        <name>1-deoxy-D-xylulose 5-phosphate</name>
        <dbReference type="ChEBI" id="CHEBI:57792"/>
    </ligand>
</feature>
<evidence type="ECO:0000259" key="11">
    <source>
        <dbReference type="Pfam" id="PF08436"/>
    </source>
</evidence>
<dbReference type="Gene3D" id="3.40.50.720">
    <property type="entry name" value="NAD(P)-binding Rossmann-like Domain"/>
    <property type="match status" value="1"/>
</dbReference>
<dbReference type="UniPathway" id="UPA00056">
    <property type="reaction ID" value="UER00092"/>
</dbReference>
<evidence type="ECO:0000256" key="4">
    <source>
        <dbReference type="ARBA" id="ARBA00022857"/>
    </source>
</evidence>
<evidence type="ECO:0000259" key="10">
    <source>
        <dbReference type="Pfam" id="PF02670"/>
    </source>
</evidence>
<dbReference type="InterPro" id="IPR013644">
    <property type="entry name" value="DXP_reductoisomerase_C"/>
</dbReference>
<dbReference type="NCBIfam" id="TIGR00243">
    <property type="entry name" value="Dxr"/>
    <property type="match status" value="1"/>
</dbReference>
<dbReference type="AlphaFoldDB" id="A0A377Q955"/>
<keyword evidence="6 9" id="KW-0464">Manganese</keyword>
<feature type="binding site" evidence="9">
    <location>
        <position position="205"/>
    </location>
    <ligand>
        <name>1-deoxy-D-xylulose 5-phosphate</name>
        <dbReference type="ChEBI" id="CHEBI:57792"/>
    </ligand>
</feature>
<evidence type="ECO:0000259" key="12">
    <source>
        <dbReference type="Pfam" id="PF13288"/>
    </source>
</evidence>
<feature type="binding site" evidence="9">
    <location>
        <position position="144"/>
    </location>
    <ligand>
        <name>1-deoxy-D-xylulose 5-phosphate</name>
        <dbReference type="ChEBI" id="CHEBI:57792"/>
    </ligand>
</feature>
<dbReference type="GO" id="GO:0070402">
    <property type="term" value="F:NADPH binding"/>
    <property type="evidence" value="ECO:0007669"/>
    <property type="project" value="InterPro"/>
</dbReference>
<dbReference type="NCBIfam" id="NF009114">
    <property type="entry name" value="PRK12464.1"/>
    <property type="match status" value="1"/>
</dbReference>
<feature type="binding site" evidence="9">
    <location>
        <position position="31"/>
    </location>
    <ligand>
        <name>NADPH</name>
        <dbReference type="ChEBI" id="CHEBI:57783"/>
    </ligand>
</feature>
<proteinExistence type="inferred from homology"/>
<dbReference type="Proteomes" id="UP000295794">
    <property type="component" value="Unassembled WGS sequence"/>
</dbReference>
<feature type="binding site" evidence="9">
    <location>
        <position position="169"/>
    </location>
    <ligand>
        <name>Mn(2+)</name>
        <dbReference type="ChEBI" id="CHEBI:29035"/>
    </ligand>
</feature>
<keyword evidence="13" id="KW-0413">Isomerase</keyword>
<evidence type="ECO:0000256" key="3">
    <source>
        <dbReference type="ARBA" id="ARBA00022723"/>
    </source>
</evidence>
<dbReference type="SUPFAM" id="SSF51735">
    <property type="entry name" value="NAD(P)-binding Rossmann-fold domains"/>
    <property type="match status" value="1"/>
</dbReference>
<dbReference type="InterPro" id="IPR026877">
    <property type="entry name" value="DXPR_C"/>
</dbReference>
<evidence type="ECO:0000256" key="9">
    <source>
        <dbReference type="HAMAP-Rule" id="MF_00183"/>
    </source>
</evidence>
<dbReference type="InterPro" id="IPR036169">
    <property type="entry name" value="DXPR_C_sf"/>
</dbReference>
<keyword evidence="4 9" id="KW-0521">NADP</keyword>
<accession>A0A377Q955</accession>
<feature type="domain" description="DXP reductoisomerase C-terminal" evidence="12">
    <location>
        <begin position="291"/>
        <end position="408"/>
    </location>
</feature>
<comment type="function">
    <text evidence="9">Catalyzes the NADPH-dependent rearrangement and reduction of 1-deoxy-D-xylulose-5-phosphate (DXP) to 2-C-methyl-D-erythritol 4-phosphate (MEP).</text>
</comment>
<dbReference type="FunFam" id="3.40.50.720:FF:000045">
    <property type="entry name" value="1-deoxy-D-xylulose 5-phosphate reductoisomerase"/>
    <property type="match status" value="1"/>
</dbReference>
<name>A0A377Q955_9NEIS</name>
<evidence type="ECO:0000313" key="13">
    <source>
        <dbReference type="EMBL" id="STQ91260.1"/>
    </source>
</evidence>
<evidence type="ECO:0000256" key="5">
    <source>
        <dbReference type="ARBA" id="ARBA00023002"/>
    </source>
</evidence>
<comment type="similarity">
    <text evidence="2 9">Belongs to the DXR family.</text>
</comment>
<evidence type="ECO:0000256" key="7">
    <source>
        <dbReference type="ARBA" id="ARBA00023229"/>
    </source>
</evidence>